<evidence type="ECO:0000256" key="2">
    <source>
        <dbReference type="ARBA" id="ARBA00022150"/>
    </source>
</evidence>
<accession>A0A285NMD7</accession>
<evidence type="ECO:0000256" key="7">
    <source>
        <dbReference type="ARBA" id="ARBA00023118"/>
    </source>
</evidence>
<feature type="domain" description="CRISPR type III-associated protein" evidence="9">
    <location>
        <begin position="24"/>
        <end position="226"/>
    </location>
</feature>
<dbReference type="GO" id="GO:0003723">
    <property type="term" value="F:RNA binding"/>
    <property type="evidence" value="ECO:0007669"/>
    <property type="project" value="UniProtKB-KW"/>
</dbReference>
<keyword evidence="4" id="KW-0255">Endonuclease</keyword>
<dbReference type="OrthoDB" id="1063910at2"/>
<reference evidence="11" key="1">
    <citation type="submission" date="2017-09" db="EMBL/GenBank/DDBJ databases">
        <authorList>
            <person name="Varghese N."/>
            <person name="Submissions S."/>
        </authorList>
    </citation>
    <scope>NUCLEOTIDE SEQUENCE [LARGE SCALE GENOMIC DNA]</scope>
    <source>
        <strain evidence="11">DSM 15103</strain>
    </source>
</reference>
<dbReference type="PANTHER" id="PTHR35579:SF3">
    <property type="entry name" value="CRISPR SYSTEM CMS ENDORIBONUCLEASE CSM3"/>
    <property type="match status" value="1"/>
</dbReference>
<keyword evidence="5" id="KW-0378">Hydrolase</keyword>
<evidence type="ECO:0000313" key="10">
    <source>
        <dbReference type="EMBL" id="SNZ10625.1"/>
    </source>
</evidence>
<evidence type="ECO:0000256" key="8">
    <source>
        <dbReference type="ARBA" id="ARBA00033183"/>
    </source>
</evidence>
<dbReference type="InterPro" id="IPR052216">
    <property type="entry name" value="CRISPR_Csm3_endoribonuclease"/>
</dbReference>
<name>A0A285NMD7_9AQUI</name>
<dbReference type="EMBL" id="OBEI01000011">
    <property type="protein sequence ID" value="SNZ10625.1"/>
    <property type="molecule type" value="Genomic_DNA"/>
</dbReference>
<evidence type="ECO:0000256" key="1">
    <source>
        <dbReference type="ARBA" id="ARBA00006342"/>
    </source>
</evidence>
<organism evidence="10 11">
    <name type="scientific">Persephonella hydrogeniphila</name>
    <dbReference type="NCBI Taxonomy" id="198703"/>
    <lineage>
        <taxon>Bacteria</taxon>
        <taxon>Pseudomonadati</taxon>
        <taxon>Aquificota</taxon>
        <taxon>Aquificia</taxon>
        <taxon>Aquificales</taxon>
        <taxon>Hydrogenothermaceae</taxon>
        <taxon>Persephonella</taxon>
    </lineage>
</organism>
<keyword evidence="6" id="KW-0694">RNA-binding</keyword>
<dbReference type="RefSeq" id="WP_097001056.1">
    <property type="nucleotide sequence ID" value="NZ_OBEI01000011.1"/>
</dbReference>
<proteinExistence type="inferred from homology"/>
<keyword evidence="7" id="KW-0051">Antiviral defense</keyword>
<comment type="similarity">
    <text evidence="1">Belongs to the CRISPR-associated Csm3 family.</text>
</comment>
<protein>
    <recommendedName>
        <fullName evidence="2">CRISPR system Cms endoribonuclease Csm3</fullName>
    </recommendedName>
    <alternativeName>
        <fullName evidence="8">CRISPR type III A-associated RAMP protein Csm3</fullName>
    </alternativeName>
</protein>
<dbReference type="AlphaFoldDB" id="A0A285NMD7"/>
<dbReference type="InterPro" id="IPR013412">
    <property type="entry name" value="CRISPR-assoc_RAMP_Csm3"/>
</dbReference>
<dbReference type="Pfam" id="PF03787">
    <property type="entry name" value="RAMPs"/>
    <property type="match status" value="1"/>
</dbReference>
<dbReference type="GO" id="GO:0051607">
    <property type="term" value="P:defense response to virus"/>
    <property type="evidence" value="ECO:0007669"/>
    <property type="project" value="UniProtKB-KW"/>
</dbReference>
<dbReference type="PANTHER" id="PTHR35579">
    <property type="entry name" value="CRISPR SYSTEM CMS ENDORIBONUCLEASE CSM3"/>
    <property type="match status" value="1"/>
</dbReference>
<dbReference type="GO" id="GO:0016787">
    <property type="term" value="F:hydrolase activity"/>
    <property type="evidence" value="ECO:0007669"/>
    <property type="project" value="UniProtKB-KW"/>
</dbReference>
<dbReference type="GO" id="GO:0004519">
    <property type="term" value="F:endonuclease activity"/>
    <property type="evidence" value="ECO:0007669"/>
    <property type="project" value="UniProtKB-KW"/>
</dbReference>
<sequence length="259" mass="29406">MTNNKNNETFDKPLKGILKLKYKIVVRTGLHIGGSKESIEIGGIDNIVIKIPVYKVEGKEYRNVPYIPGSSLKGKIRALLEWVEKPVEENHKPIAIAKNGEPCNCGKCNVCKLFGAHKAKNPTQPIRLRIDDFYPTQDTLDMWENILEGVYTELKSENTIDRIKGTASNPRHTERVIPNSEFRGYITVKIFEGDTYENTVAILEKGIKMLEDDYLGGNGSRGYGRVGLFPVEIEWKSIENYQPEKISFEKIKEKVFGEK</sequence>
<evidence type="ECO:0000259" key="9">
    <source>
        <dbReference type="Pfam" id="PF03787"/>
    </source>
</evidence>
<evidence type="ECO:0000256" key="6">
    <source>
        <dbReference type="ARBA" id="ARBA00022884"/>
    </source>
</evidence>
<dbReference type="NCBIfam" id="TIGR02582">
    <property type="entry name" value="cas7_TM1809"/>
    <property type="match status" value="1"/>
</dbReference>
<evidence type="ECO:0000256" key="3">
    <source>
        <dbReference type="ARBA" id="ARBA00022722"/>
    </source>
</evidence>
<keyword evidence="3" id="KW-0540">Nuclease</keyword>
<gene>
    <name evidence="10" type="ORF">SAMN06265182_1907</name>
</gene>
<evidence type="ECO:0000256" key="4">
    <source>
        <dbReference type="ARBA" id="ARBA00022759"/>
    </source>
</evidence>
<keyword evidence="11" id="KW-1185">Reference proteome</keyword>
<evidence type="ECO:0000256" key="5">
    <source>
        <dbReference type="ARBA" id="ARBA00022801"/>
    </source>
</evidence>
<evidence type="ECO:0000313" key="11">
    <source>
        <dbReference type="Proteomes" id="UP000219036"/>
    </source>
</evidence>
<dbReference type="Proteomes" id="UP000219036">
    <property type="component" value="Unassembled WGS sequence"/>
</dbReference>
<dbReference type="InterPro" id="IPR005537">
    <property type="entry name" value="RAMP_III_fam"/>
</dbReference>